<reference evidence="4 5" key="1">
    <citation type="submission" date="2020-03" db="EMBL/GenBank/DDBJ databases">
        <title>Sequencing the genomes of 1000 actinobacteria strains.</title>
        <authorList>
            <person name="Klenk H.-P."/>
        </authorList>
    </citation>
    <scope>NUCLEOTIDE SEQUENCE [LARGE SCALE GENOMIC DNA]</scope>
    <source>
        <strain evidence="4 5">DSM 45668</strain>
    </source>
</reference>
<dbReference type="PROSITE" id="PS01124">
    <property type="entry name" value="HTH_ARAC_FAMILY_2"/>
    <property type="match status" value="1"/>
</dbReference>
<keyword evidence="1" id="KW-0805">Transcription regulation</keyword>
<keyword evidence="2" id="KW-0804">Transcription</keyword>
<dbReference type="InterPro" id="IPR009057">
    <property type="entry name" value="Homeodomain-like_sf"/>
</dbReference>
<organism evidence="4 5">
    <name type="scientific">Amycolatopsis viridis</name>
    <dbReference type="NCBI Taxonomy" id="185678"/>
    <lineage>
        <taxon>Bacteria</taxon>
        <taxon>Bacillati</taxon>
        <taxon>Actinomycetota</taxon>
        <taxon>Actinomycetes</taxon>
        <taxon>Pseudonocardiales</taxon>
        <taxon>Pseudonocardiaceae</taxon>
        <taxon>Amycolatopsis</taxon>
    </lineage>
</organism>
<feature type="domain" description="HTH araC/xylS-type" evidence="3">
    <location>
        <begin position="19"/>
        <end position="67"/>
    </location>
</feature>
<sequence>MPGSRTRRPCRRGQLHLERIRQAQLLLEDTDTPLEHIAARVGMGTAATLRRHFTRTIGTTPSAYREAFRTPPAVASGQPA</sequence>
<dbReference type="Gene3D" id="1.10.10.60">
    <property type="entry name" value="Homeodomain-like"/>
    <property type="match status" value="1"/>
</dbReference>
<dbReference type="EMBL" id="JAANOU010000001">
    <property type="protein sequence ID" value="NIH80394.1"/>
    <property type="molecule type" value="Genomic_DNA"/>
</dbReference>
<dbReference type="InterPro" id="IPR018060">
    <property type="entry name" value="HTH_AraC"/>
</dbReference>
<evidence type="ECO:0000256" key="2">
    <source>
        <dbReference type="ARBA" id="ARBA00023163"/>
    </source>
</evidence>
<evidence type="ECO:0000313" key="5">
    <source>
        <dbReference type="Proteomes" id="UP000754495"/>
    </source>
</evidence>
<gene>
    <name evidence="4" type="ORF">FHX46_002924</name>
</gene>
<dbReference type="Proteomes" id="UP000754495">
    <property type="component" value="Unassembled WGS sequence"/>
</dbReference>
<evidence type="ECO:0000256" key="1">
    <source>
        <dbReference type="ARBA" id="ARBA00023015"/>
    </source>
</evidence>
<accession>A0ABX0SVG5</accession>
<dbReference type="RefSeq" id="WP_167114557.1">
    <property type="nucleotide sequence ID" value="NZ_JAANOU010000001.1"/>
</dbReference>
<protein>
    <submittedName>
        <fullName evidence="4">Transcriptional regulator GlxA family with amidase domain</fullName>
    </submittedName>
</protein>
<evidence type="ECO:0000313" key="4">
    <source>
        <dbReference type="EMBL" id="NIH80394.1"/>
    </source>
</evidence>
<dbReference type="Pfam" id="PF12833">
    <property type="entry name" value="HTH_18"/>
    <property type="match status" value="1"/>
</dbReference>
<dbReference type="SUPFAM" id="SSF46689">
    <property type="entry name" value="Homeodomain-like"/>
    <property type="match status" value="1"/>
</dbReference>
<evidence type="ECO:0000259" key="3">
    <source>
        <dbReference type="PROSITE" id="PS01124"/>
    </source>
</evidence>
<name>A0ABX0SVG5_9PSEU</name>
<dbReference type="SMART" id="SM00342">
    <property type="entry name" value="HTH_ARAC"/>
    <property type="match status" value="1"/>
</dbReference>
<proteinExistence type="predicted"/>
<comment type="caution">
    <text evidence="4">The sequence shown here is derived from an EMBL/GenBank/DDBJ whole genome shotgun (WGS) entry which is preliminary data.</text>
</comment>
<keyword evidence="5" id="KW-1185">Reference proteome</keyword>